<dbReference type="PANTHER" id="PTHR42924">
    <property type="entry name" value="EXONUCLEASE"/>
    <property type="match status" value="1"/>
</dbReference>
<accession>A0A926E7T9</accession>
<dbReference type="SMART" id="SM00481">
    <property type="entry name" value="POLIIIAc"/>
    <property type="match status" value="1"/>
</dbReference>
<dbReference type="Gene3D" id="3.20.20.140">
    <property type="entry name" value="Metal-dependent hydrolases"/>
    <property type="match status" value="1"/>
</dbReference>
<dbReference type="PANTHER" id="PTHR42924:SF3">
    <property type="entry name" value="POLYMERASE_HISTIDINOL PHOSPHATASE N-TERMINAL DOMAIN-CONTAINING PROTEIN"/>
    <property type="match status" value="1"/>
</dbReference>
<gene>
    <name evidence="2" type="ORF">H8709_01215</name>
</gene>
<dbReference type="InterPro" id="IPR003141">
    <property type="entry name" value="Pol/His_phosphatase_N"/>
</dbReference>
<evidence type="ECO:0000313" key="2">
    <source>
        <dbReference type="EMBL" id="MBC8569450.1"/>
    </source>
</evidence>
<feature type="domain" description="Polymerase/histidinol phosphatase N-terminal" evidence="1">
    <location>
        <begin position="4"/>
        <end position="70"/>
    </location>
</feature>
<dbReference type="EMBL" id="JACRTC010000001">
    <property type="protein sequence ID" value="MBC8569450.1"/>
    <property type="molecule type" value="Genomic_DNA"/>
</dbReference>
<proteinExistence type="predicted"/>
<organism evidence="2 3">
    <name type="scientific">Zongyangia hominis</name>
    <dbReference type="NCBI Taxonomy" id="2763677"/>
    <lineage>
        <taxon>Bacteria</taxon>
        <taxon>Bacillati</taxon>
        <taxon>Bacillota</taxon>
        <taxon>Clostridia</taxon>
        <taxon>Eubacteriales</taxon>
        <taxon>Oscillospiraceae</taxon>
        <taxon>Zongyangia</taxon>
    </lineage>
</organism>
<dbReference type="GO" id="GO:0004534">
    <property type="term" value="F:5'-3' RNA exonuclease activity"/>
    <property type="evidence" value="ECO:0007669"/>
    <property type="project" value="TreeGrafter"/>
</dbReference>
<protein>
    <submittedName>
        <fullName evidence="2">PHP domain-containing protein</fullName>
    </submittedName>
</protein>
<dbReference type="SUPFAM" id="SSF89550">
    <property type="entry name" value="PHP domain-like"/>
    <property type="match status" value="1"/>
</dbReference>
<dbReference type="Gene3D" id="1.10.150.650">
    <property type="match status" value="1"/>
</dbReference>
<dbReference type="InterPro" id="IPR052018">
    <property type="entry name" value="PHP_domain"/>
</dbReference>
<comment type="caution">
    <text evidence="2">The sequence shown here is derived from an EMBL/GenBank/DDBJ whole genome shotgun (WGS) entry which is preliminary data.</text>
</comment>
<keyword evidence="3" id="KW-1185">Reference proteome</keyword>
<dbReference type="InterPro" id="IPR016195">
    <property type="entry name" value="Pol/histidinol_Pase-like"/>
</dbReference>
<dbReference type="Proteomes" id="UP000660861">
    <property type="component" value="Unassembled WGS sequence"/>
</dbReference>
<evidence type="ECO:0000313" key="3">
    <source>
        <dbReference type="Proteomes" id="UP000660861"/>
    </source>
</evidence>
<dbReference type="InterPro" id="IPR004013">
    <property type="entry name" value="PHP_dom"/>
</dbReference>
<dbReference type="CDD" id="cd07438">
    <property type="entry name" value="PHP_HisPPase_AMP"/>
    <property type="match status" value="1"/>
</dbReference>
<dbReference type="Pfam" id="PF02811">
    <property type="entry name" value="PHP"/>
    <property type="match status" value="1"/>
</dbReference>
<reference evidence="2" key="1">
    <citation type="submission" date="2020-08" db="EMBL/GenBank/DDBJ databases">
        <title>Genome public.</title>
        <authorList>
            <person name="Liu C."/>
            <person name="Sun Q."/>
        </authorList>
    </citation>
    <scope>NUCLEOTIDE SEQUENCE</scope>
    <source>
        <strain evidence="2">NSJ-54</strain>
    </source>
</reference>
<dbReference type="AlphaFoldDB" id="A0A926E7T9"/>
<evidence type="ECO:0000259" key="1">
    <source>
        <dbReference type="SMART" id="SM00481"/>
    </source>
</evidence>
<name>A0A926E7T9_9FIRM</name>
<sequence length="294" mass="32739">MGTLDLHMHSLYSDDGQYTPEELMALCKKAGLRTAAIADHNCVSGIAAGLRAAQEEQLELIPAVELDCTHDGVNFHLLGYFIEPDEREYGPVEENLLAQDRAACQKRMRLVRAAGIKFDEDFARSLSRNGVVTSEMIAEAALAVDQDRQPPLMAPYYPGGERSDNPFVNFYWDHCAQGKPFFSPVTYQSLREACALIRRTGGVPILAHPGNNLKERVPLMESVFKEDVCGMEVYSSYHTPEQTEFYRVWCEKLGGIATCGSDFHGKTKPSIRLGSADCRGSEDEVLDRLRSARK</sequence>
<dbReference type="GO" id="GO:0035312">
    <property type="term" value="F:5'-3' DNA exonuclease activity"/>
    <property type="evidence" value="ECO:0007669"/>
    <property type="project" value="TreeGrafter"/>
</dbReference>